<feature type="compositionally biased region" description="Polar residues" evidence="1">
    <location>
        <begin position="31"/>
        <end position="40"/>
    </location>
</feature>
<organism evidence="2 3">
    <name type="scientific">Oesophagostomum dentatum</name>
    <name type="common">Nodular worm</name>
    <dbReference type="NCBI Taxonomy" id="61180"/>
    <lineage>
        <taxon>Eukaryota</taxon>
        <taxon>Metazoa</taxon>
        <taxon>Ecdysozoa</taxon>
        <taxon>Nematoda</taxon>
        <taxon>Chromadorea</taxon>
        <taxon>Rhabditida</taxon>
        <taxon>Rhabditina</taxon>
        <taxon>Rhabditomorpha</taxon>
        <taxon>Strongyloidea</taxon>
        <taxon>Strongylidae</taxon>
        <taxon>Oesophagostomum</taxon>
    </lineage>
</organism>
<dbReference type="EMBL" id="KN599156">
    <property type="protein sequence ID" value="KHJ80778.1"/>
    <property type="molecule type" value="Genomic_DNA"/>
</dbReference>
<gene>
    <name evidence="2" type="ORF">OESDEN_19543</name>
</gene>
<evidence type="ECO:0000256" key="1">
    <source>
        <dbReference type="SAM" id="MobiDB-lite"/>
    </source>
</evidence>
<dbReference type="Proteomes" id="UP000053660">
    <property type="component" value="Unassembled WGS sequence"/>
</dbReference>
<sequence>MTRPASQRQTAYIDYHQAATLTQRLEKSGSGVRSMSTSNGRPVVKQVPSSEKYGERSKLY</sequence>
<dbReference type="AlphaFoldDB" id="A0A0B1S611"/>
<protein>
    <submittedName>
        <fullName evidence="2">Uncharacterized protein</fullName>
    </submittedName>
</protein>
<name>A0A0B1S611_OESDE</name>
<accession>A0A0B1S611</accession>
<proteinExistence type="predicted"/>
<reference evidence="2 3" key="1">
    <citation type="submission" date="2014-03" db="EMBL/GenBank/DDBJ databases">
        <title>Draft genome of the hookworm Oesophagostomum dentatum.</title>
        <authorList>
            <person name="Mitreva M."/>
        </authorList>
    </citation>
    <scope>NUCLEOTIDE SEQUENCE [LARGE SCALE GENOMIC DNA]</scope>
    <source>
        <strain evidence="2 3">OD-Hann</strain>
    </source>
</reference>
<evidence type="ECO:0000313" key="3">
    <source>
        <dbReference type="Proteomes" id="UP000053660"/>
    </source>
</evidence>
<feature type="region of interest" description="Disordered" evidence="1">
    <location>
        <begin position="24"/>
        <end position="60"/>
    </location>
</feature>
<keyword evidence="3" id="KW-1185">Reference proteome</keyword>
<evidence type="ECO:0000313" key="2">
    <source>
        <dbReference type="EMBL" id="KHJ80778.1"/>
    </source>
</evidence>